<accession>A0A177WK92</accession>
<evidence type="ECO:0000313" key="2">
    <source>
        <dbReference type="Proteomes" id="UP000077115"/>
    </source>
</evidence>
<reference evidence="1 2" key="1">
    <citation type="submission" date="2006-10" db="EMBL/GenBank/DDBJ databases">
        <title>The Genome Sequence of Batrachochytrium dendrobatidis JEL423.</title>
        <authorList>
            <consortium name="The Broad Institute Genome Sequencing Platform"/>
            <person name="Birren B."/>
            <person name="Lander E."/>
            <person name="Galagan J."/>
            <person name="Cuomo C."/>
            <person name="Devon K."/>
            <person name="Jaffe D."/>
            <person name="Butler J."/>
            <person name="Alvarez P."/>
            <person name="Gnerre S."/>
            <person name="Grabherr M."/>
            <person name="Kleber M."/>
            <person name="Mauceli E."/>
            <person name="Brockman W."/>
            <person name="Young S."/>
            <person name="LaButti K."/>
            <person name="Sykes S."/>
            <person name="DeCaprio D."/>
            <person name="Crawford M."/>
            <person name="Koehrsen M."/>
            <person name="Engels R."/>
            <person name="Montgomery P."/>
            <person name="Pearson M."/>
            <person name="Howarth C."/>
            <person name="Larson L."/>
            <person name="White J."/>
            <person name="O'Leary S."/>
            <person name="Kodira C."/>
            <person name="Zeng Q."/>
            <person name="Yandava C."/>
            <person name="Alvarado L."/>
            <person name="Longcore J."/>
            <person name="James T."/>
        </authorList>
    </citation>
    <scope>NUCLEOTIDE SEQUENCE [LARGE SCALE GENOMIC DNA]</scope>
    <source>
        <strain evidence="1 2">JEL423</strain>
    </source>
</reference>
<dbReference type="AlphaFoldDB" id="A0A177WK92"/>
<reference evidence="1 2" key="2">
    <citation type="submission" date="2016-05" db="EMBL/GenBank/DDBJ databases">
        <title>Lineage-specific infection strategies underlie the spectrum of fungal disease in amphibians.</title>
        <authorList>
            <person name="Cuomo C.A."/>
            <person name="Farrer R.A."/>
            <person name="James T."/>
            <person name="Longcore J."/>
            <person name="Birren B."/>
        </authorList>
    </citation>
    <scope>NUCLEOTIDE SEQUENCE [LARGE SCALE GENOMIC DNA]</scope>
    <source>
        <strain evidence="1 2">JEL423</strain>
    </source>
</reference>
<sequence length="104" mass="11989">MPNQILDKFYEGNSEFHYTGLMEAAVKTPNADKLGIVKSRCKSENCWRASNGPHWRLLDWSEDFLLQAITIVMDAQRLKITIVISIVYYKCLNRLQPGSEELLL</sequence>
<organism evidence="1 2">
    <name type="scientific">Batrachochytrium dendrobatidis (strain JEL423)</name>
    <dbReference type="NCBI Taxonomy" id="403673"/>
    <lineage>
        <taxon>Eukaryota</taxon>
        <taxon>Fungi</taxon>
        <taxon>Fungi incertae sedis</taxon>
        <taxon>Chytridiomycota</taxon>
        <taxon>Chytridiomycota incertae sedis</taxon>
        <taxon>Chytridiomycetes</taxon>
        <taxon>Rhizophydiales</taxon>
        <taxon>Rhizophydiales incertae sedis</taxon>
        <taxon>Batrachochytrium</taxon>
    </lineage>
</organism>
<evidence type="ECO:0000313" key="1">
    <source>
        <dbReference type="EMBL" id="OAJ39751.1"/>
    </source>
</evidence>
<protein>
    <submittedName>
        <fullName evidence="1">Uncharacterized protein</fullName>
    </submittedName>
</protein>
<proteinExistence type="predicted"/>
<dbReference type="EMBL" id="DS022303">
    <property type="protein sequence ID" value="OAJ39751.1"/>
    <property type="molecule type" value="Genomic_DNA"/>
</dbReference>
<dbReference type="Proteomes" id="UP000077115">
    <property type="component" value="Unassembled WGS sequence"/>
</dbReference>
<dbReference type="VEuPathDB" id="FungiDB:BDEG_23577"/>
<name>A0A177WK92_BATDL</name>
<gene>
    <name evidence="1" type="ORF">BDEG_23577</name>
</gene>